<name>A0A9P1PYP5_YEREN</name>
<evidence type="ECO:0000259" key="5">
    <source>
        <dbReference type="Pfam" id="PF03496"/>
    </source>
</evidence>
<dbReference type="GO" id="GO:0005576">
    <property type="term" value="C:extracellular region"/>
    <property type="evidence" value="ECO:0007669"/>
    <property type="project" value="InterPro"/>
</dbReference>
<organism evidence="6 7">
    <name type="scientific">Yersinia enterocolitica</name>
    <dbReference type="NCBI Taxonomy" id="630"/>
    <lineage>
        <taxon>Bacteria</taxon>
        <taxon>Pseudomonadati</taxon>
        <taxon>Pseudomonadota</taxon>
        <taxon>Gammaproteobacteria</taxon>
        <taxon>Enterobacterales</taxon>
        <taxon>Yersiniaceae</taxon>
        <taxon>Yersinia</taxon>
    </lineage>
</organism>
<evidence type="ECO:0000256" key="1">
    <source>
        <dbReference type="ARBA" id="ARBA00012031"/>
    </source>
</evidence>
<evidence type="ECO:0000256" key="3">
    <source>
        <dbReference type="ARBA" id="ARBA00047597"/>
    </source>
</evidence>
<dbReference type="Gene3D" id="3.90.176.10">
    <property type="entry name" value="Toxin ADP-ribosyltransferase, Chain A, domain 1"/>
    <property type="match status" value="1"/>
</dbReference>
<dbReference type="Proteomes" id="UP000041356">
    <property type="component" value="Unassembled WGS sequence"/>
</dbReference>
<dbReference type="AlphaFoldDB" id="A0A9P1PYP5"/>
<evidence type="ECO:0000313" key="7">
    <source>
        <dbReference type="Proteomes" id="UP000041356"/>
    </source>
</evidence>
<comment type="catalytic activity">
    <reaction evidence="3">
        <text>L-arginyl-[protein] + NAD(+) = N(omega)-(ADP-D-ribosyl)-L-arginyl-[protein] + nicotinamide + H(+)</text>
        <dbReference type="Rhea" id="RHEA:19149"/>
        <dbReference type="Rhea" id="RHEA-COMP:10532"/>
        <dbReference type="Rhea" id="RHEA-COMP:15087"/>
        <dbReference type="ChEBI" id="CHEBI:15378"/>
        <dbReference type="ChEBI" id="CHEBI:17154"/>
        <dbReference type="ChEBI" id="CHEBI:29965"/>
        <dbReference type="ChEBI" id="CHEBI:57540"/>
        <dbReference type="ChEBI" id="CHEBI:142554"/>
        <dbReference type="EC" id="2.4.2.31"/>
    </reaction>
</comment>
<comment type="caution">
    <text evidence="6">The sequence shown here is derived from an EMBL/GenBank/DDBJ whole genome shotgun (WGS) entry which is preliminary data.</text>
</comment>
<reference evidence="6 7" key="1">
    <citation type="submission" date="2015-03" db="EMBL/GenBank/DDBJ databases">
        <authorList>
            <consortium name="Pathogen Informatics"/>
            <person name="Murphy D."/>
        </authorList>
    </citation>
    <scope>NUCLEOTIDE SEQUENCE [LARGE SCALE GENOMIC DNA]</scope>
    <source>
        <strain evidence="6 7">IP27818</strain>
    </source>
</reference>
<accession>A0A9P1PYP5</accession>
<dbReference type="SUPFAM" id="SSF56399">
    <property type="entry name" value="ADP-ribosylation"/>
    <property type="match status" value="1"/>
</dbReference>
<protein>
    <recommendedName>
        <fullName evidence="1">NAD(+)--protein-arginine ADP-ribosyltransferase</fullName>
        <ecNumber evidence="1">2.4.2.31</ecNumber>
    </recommendedName>
    <alternativeName>
        <fullName evidence="2">NAD(+)--arginine ADP-ribosyltransferase</fullName>
    </alternativeName>
</protein>
<dbReference type="EMBL" id="CPZF01000012">
    <property type="protein sequence ID" value="CNG33620.1"/>
    <property type="molecule type" value="Genomic_DNA"/>
</dbReference>
<dbReference type="Pfam" id="PF03496">
    <property type="entry name" value="ADPrib_exo_Tox"/>
    <property type="match status" value="1"/>
</dbReference>
<dbReference type="InterPro" id="IPR003540">
    <property type="entry name" value="ADP-ribosyltransferase"/>
</dbReference>
<dbReference type="EC" id="2.4.2.31" evidence="1"/>
<feature type="region of interest" description="Disordered" evidence="4">
    <location>
        <begin position="91"/>
        <end position="112"/>
    </location>
</feature>
<evidence type="ECO:0000256" key="2">
    <source>
        <dbReference type="ARBA" id="ARBA00033021"/>
    </source>
</evidence>
<dbReference type="PROSITE" id="PS51996">
    <property type="entry name" value="TR_MART"/>
    <property type="match status" value="1"/>
</dbReference>
<gene>
    <name evidence="6" type="ORF">ERS137939_03801</name>
</gene>
<proteinExistence type="predicted"/>
<evidence type="ECO:0000256" key="4">
    <source>
        <dbReference type="SAM" id="MobiDB-lite"/>
    </source>
</evidence>
<evidence type="ECO:0000313" key="6">
    <source>
        <dbReference type="EMBL" id="CNG33620.1"/>
    </source>
</evidence>
<sequence length="450" mass="51195">MNKTAMISLSLIILFINDTHARPIEPKRRVGQDWKEFQHQHCKWRMGHTCKEVHEDEGKLPTRTDEETALEVGLGLLLGGPTPQPRGFKFSIGKLPIKPTTKAPSPTRISTAPKLSANTEKTALLSVSSKPKAKGILKRINGSIGYLLGDPNTPSFSGEPQIKRLNIDTSESNVDSDSDSYYEYDTSSMKESDIEDDNYQQSEKSKFTVIHRRSPIQESEIEVVIKEMESIYSEDFWHETNLDIHDEIEKYNILSTNKNISFQDYFAFRDYTEAGYVRVNNAIRSNNITPEVKIEIEQLTNALKSHSDMNTSLKNRSLKNLSYDNIDIVYRGEVRNRAEFEAEIVEEKTYSNDAFFSTTSDEEYITNFNTEDLNDGEVNVRYTIQYPKGLTYSTDVSSLLDNTEGTRIFIPHSVFLVTEINTIDNATIEVEMRALRGLGSKFTPPPIQIN</sequence>
<feature type="domain" description="ADP ribosyltransferase" evidence="5">
    <location>
        <begin position="255"/>
        <end position="412"/>
    </location>
</feature>
<dbReference type="RefSeq" id="WP_050132063.1">
    <property type="nucleotide sequence ID" value="NZ_CPZF01000012.1"/>
</dbReference>
<dbReference type="GO" id="GO:0106274">
    <property type="term" value="F:NAD+-protein-arginine ADP-ribosyltransferase activity"/>
    <property type="evidence" value="ECO:0007669"/>
    <property type="project" value="UniProtKB-EC"/>
</dbReference>